<feature type="region of interest" description="Disordered" evidence="1">
    <location>
        <begin position="128"/>
        <end position="152"/>
    </location>
</feature>
<dbReference type="EMBL" id="JABSTU010000011">
    <property type="protein sequence ID" value="KAH8009782.1"/>
    <property type="molecule type" value="Genomic_DNA"/>
</dbReference>
<evidence type="ECO:0000313" key="2">
    <source>
        <dbReference type="EMBL" id="KAH8009782.1"/>
    </source>
</evidence>
<name>A0A9J6D6G9_RHIMP</name>
<feature type="compositionally biased region" description="Polar residues" evidence="1">
    <location>
        <begin position="13"/>
        <end position="24"/>
    </location>
</feature>
<reference evidence="2" key="1">
    <citation type="journal article" date="2020" name="Cell">
        <title>Large-Scale Comparative Analyses of Tick Genomes Elucidate Their Genetic Diversity and Vector Capacities.</title>
        <authorList>
            <consortium name="Tick Genome and Microbiome Consortium (TIGMIC)"/>
            <person name="Jia N."/>
            <person name="Wang J."/>
            <person name="Shi W."/>
            <person name="Du L."/>
            <person name="Sun Y."/>
            <person name="Zhan W."/>
            <person name="Jiang J.F."/>
            <person name="Wang Q."/>
            <person name="Zhang B."/>
            <person name="Ji P."/>
            <person name="Bell-Sakyi L."/>
            <person name="Cui X.M."/>
            <person name="Yuan T.T."/>
            <person name="Jiang B.G."/>
            <person name="Yang W.F."/>
            <person name="Lam T.T."/>
            <person name="Chang Q.C."/>
            <person name="Ding S.J."/>
            <person name="Wang X.J."/>
            <person name="Zhu J.G."/>
            <person name="Ruan X.D."/>
            <person name="Zhao L."/>
            <person name="Wei J.T."/>
            <person name="Ye R.Z."/>
            <person name="Que T.C."/>
            <person name="Du C.H."/>
            <person name="Zhou Y.H."/>
            <person name="Cheng J.X."/>
            <person name="Dai P.F."/>
            <person name="Guo W.B."/>
            <person name="Han X.H."/>
            <person name="Huang E.J."/>
            <person name="Li L.F."/>
            <person name="Wei W."/>
            <person name="Gao Y.C."/>
            <person name="Liu J.Z."/>
            <person name="Shao H.Z."/>
            <person name="Wang X."/>
            <person name="Wang C.C."/>
            <person name="Yang T.C."/>
            <person name="Huo Q.B."/>
            <person name="Li W."/>
            <person name="Chen H.Y."/>
            <person name="Chen S.E."/>
            <person name="Zhou L.G."/>
            <person name="Ni X.B."/>
            <person name="Tian J.H."/>
            <person name="Sheng Y."/>
            <person name="Liu T."/>
            <person name="Pan Y.S."/>
            <person name="Xia L.Y."/>
            <person name="Li J."/>
            <person name="Zhao F."/>
            <person name="Cao W.C."/>
        </authorList>
    </citation>
    <scope>NUCLEOTIDE SEQUENCE</scope>
    <source>
        <strain evidence="2">Rmic-2018</strain>
    </source>
</reference>
<reference evidence="2" key="2">
    <citation type="submission" date="2021-09" db="EMBL/GenBank/DDBJ databases">
        <authorList>
            <person name="Jia N."/>
            <person name="Wang J."/>
            <person name="Shi W."/>
            <person name="Du L."/>
            <person name="Sun Y."/>
            <person name="Zhan W."/>
            <person name="Jiang J."/>
            <person name="Wang Q."/>
            <person name="Zhang B."/>
            <person name="Ji P."/>
            <person name="Sakyi L.B."/>
            <person name="Cui X."/>
            <person name="Yuan T."/>
            <person name="Jiang B."/>
            <person name="Yang W."/>
            <person name="Lam T.T.-Y."/>
            <person name="Chang Q."/>
            <person name="Ding S."/>
            <person name="Wang X."/>
            <person name="Zhu J."/>
            <person name="Ruan X."/>
            <person name="Zhao L."/>
            <person name="Wei J."/>
            <person name="Que T."/>
            <person name="Du C."/>
            <person name="Cheng J."/>
            <person name="Dai P."/>
            <person name="Han X."/>
            <person name="Huang E."/>
            <person name="Gao Y."/>
            <person name="Liu J."/>
            <person name="Shao H."/>
            <person name="Ye R."/>
            <person name="Li L."/>
            <person name="Wei W."/>
            <person name="Wang X."/>
            <person name="Wang C."/>
            <person name="Huo Q."/>
            <person name="Li W."/>
            <person name="Guo W."/>
            <person name="Chen H."/>
            <person name="Chen S."/>
            <person name="Zhou L."/>
            <person name="Zhou L."/>
            <person name="Ni X."/>
            <person name="Tian J."/>
            <person name="Zhou Y."/>
            <person name="Sheng Y."/>
            <person name="Liu T."/>
            <person name="Pan Y."/>
            <person name="Xia L."/>
            <person name="Li J."/>
            <person name="Zhao F."/>
            <person name="Cao W."/>
        </authorList>
    </citation>
    <scope>NUCLEOTIDE SEQUENCE</scope>
    <source>
        <strain evidence="2">Rmic-2018</strain>
        <tissue evidence="2">Larvae</tissue>
    </source>
</reference>
<feature type="region of interest" description="Disordered" evidence="1">
    <location>
        <begin position="1"/>
        <end position="67"/>
    </location>
</feature>
<organism evidence="2 3">
    <name type="scientific">Rhipicephalus microplus</name>
    <name type="common">Cattle tick</name>
    <name type="synonym">Boophilus microplus</name>
    <dbReference type="NCBI Taxonomy" id="6941"/>
    <lineage>
        <taxon>Eukaryota</taxon>
        <taxon>Metazoa</taxon>
        <taxon>Ecdysozoa</taxon>
        <taxon>Arthropoda</taxon>
        <taxon>Chelicerata</taxon>
        <taxon>Arachnida</taxon>
        <taxon>Acari</taxon>
        <taxon>Parasitiformes</taxon>
        <taxon>Ixodida</taxon>
        <taxon>Ixodoidea</taxon>
        <taxon>Ixodidae</taxon>
        <taxon>Rhipicephalinae</taxon>
        <taxon>Rhipicephalus</taxon>
        <taxon>Boophilus</taxon>
    </lineage>
</organism>
<evidence type="ECO:0000313" key="3">
    <source>
        <dbReference type="Proteomes" id="UP000821866"/>
    </source>
</evidence>
<dbReference type="AlphaFoldDB" id="A0A9J6D6G9"/>
<proteinExistence type="predicted"/>
<feature type="compositionally biased region" description="Polar residues" evidence="1">
    <location>
        <begin position="43"/>
        <end position="67"/>
    </location>
</feature>
<accession>A0A9J6D6G9</accession>
<evidence type="ECO:0000256" key="1">
    <source>
        <dbReference type="SAM" id="MobiDB-lite"/>
    </source>
</evidence>
<dbReference type="Proteomes" id="UP000821866">
    <property type="component" value="Chromosome 9"/>
</dbReference>
<protein>
    <submittedName>
        <fullName evidence="2">Uncharacterized protein</fullName>
    </submittedName>
</protein>
<keyword evidence="3" id="KW-1185">Reference proteome</keyword>
<comment type="caution">
    <text evidence="2">The sequence shown here is derived from an EMBL/GenBank/DDBJ whole genome shotgun (WGS) entry which is preliminary data.</text>
</comment>
<gene>
    <name evidence="2" type="ORF">HPB51_019341</name>
</gene>
<sequence>MCKHLQTEFPDAQASNRVSEQPPSRLSAPKMSKRLQTEFPDVPTNSMGTKQARSCAYTDQQSLPEQTKEAYTQVQPNLPSLTLAEQMKLTETQTLENTNQGKQTKTDAWPKKAVGKRLTKEAIEKALTGSQQLQQQPKDHPSTRANPNLNKKLVRPDPEAEWEVIIVGNVIVGRIVPNVETNVDPPKWLVFCLGKRPHVKRRCTILIPMSEKQEMCFANA</sequence>